<organism evidence="2 3">
    <name type="scientific">Mycobacterium branderi</name>
    <dbReference type="NCBI Taxonomy" id="43348"/>
    <lineage>
        <taxon>Bacteria</taxon>
        <taxon>Bacillati</taxon>
        <taxon>Actinomycetota</taxon>
        <taxon>Actinomycetes</taxon>
        <taxon>Mycobacteriales</taxon>
        <taxon>Mycobacteriaceae</taxon>
        <taxon>Mycobacterium</taxon>
    </lineage>
</organism>
<keyword evidence="3" id="KW-1185">Reference proteome</keyword>
<evidence type="ECO:0000313" key="3">
    <source>
        <dbReference type="Proteomes" id="UP000467379"/>
    </source>
</evidence>
<keyword evidence="2" id="KW-0614">Plasmid</keyword>
<evidence type="ECO:0000256" key="1">
    <source>
        <dbReference type="SAM" id="MobiDB-lite"/>
    </source>
</evidence>
<name>A0ABM7KVE7_9MYCO</name>
<sequence>MQVGAAVAERLERAAQPGPVPVATSGASPIDAAAAGVAQAVQTKVATMSAQLAGKGPQLQTTAQAAVQALQAQDTDNAALIAEVGTQSQASTTNGQGRDDTVRAADYGTKPESPAGLRPETPPQSPNLDLPPPPADPPVPDDVAKYGSQTGPFDKFKATMNKAEAEALVKGYFNAHGYELSNSMMDHYLANTGNPFTLPDSSMNTIVNDAGVVPTIRRDVNSSVQQAVANAASDPTLYGKPQAITTPYSSVLAQDPDITCGIGHFSVSTSALVTVNPPDAEGRVTYSMSYRTNVYDYYYFHQSENWGSGDPLHGAKQSVDSDMRQLESAGWAKSYRVYGSSGVSSLTGTYGG</sequence>
<proteinExistence type="predicted"/>
<protein>
    <submittedName>
        <fullName evidence="2">Uncharacterized protein</fullName>
    </submittedName>
</protein>
<dbReference type="Proteomes" id="UP000467379">
    <property type="component" value="Plasmid pJCM12687"/>
</dbReference>
<feature type="compositionally biased region" description="Polar residues" evidence="1">
    <location>
        <begin position="85"/>
        <end position="96"/>
    </location>
</feature>
<gene>
    <name evidence="2" type="ORF">MBRA_53010</name>
</gene>
<evidence type="ECO:0000313" key="2">
    <source>
        <dbReference type="EMBL" id="BBZ15106.1"/>
    </source>
</evidence>
<dbReference type="EMBL" id="AP022607">
    <property type="protein sequence ID" value="BBZ15106.1"/>
    <property type="molecule type" value="Genomic_DNA"/>
</dbReference>
<geneLocation type="plasmid" evidence="2 3">
    <name>pJCM12687</name>
</geneLocation>
<accession>A0ABM7KVE7</accession>
<reference evidence="2 3" key="1">
    <citation type="journal article" date="2019" name="Emerg. Microbes Infect.">
        <title>Comprehensive subspecies identification of 175 nontuberculous mycobacteria species based on 7547 genomic profiles.</title>
        <authorList>
            <person name="Matsumoto Y."/>
            <person name="Kinjo T."/>
            <person name="Motooka D."/>
            <person name="Nabeya D."/>
            <person name="Jung N."/>
            <person name="Uechi K."/>
            <person name="Horii T."/>
            <person name="Iida T."/>
            <person name="Fujita J."/>
            <person name="Nakamura S."/>
        </authorList>
    </citation>
    <scope>NUCLEOTIDE SEQUENCE [LARGE SCALE GENOMIC DNA]</scope>
    <source>
        <strain evidence="2 3">JCM 12687</strain>
        <plasmid evidence="2">pJCM12687</plasmid>
    </source>
</reference>
<feature type="compositionally biased region" description="Pro residues" evidence="1">
    <location>
        <begin position="120"/>
        <end position="140"/>
    </location>
</feature>
<feature type="region of interest" description="Disordered" evidence="1">
    <location>
        <begin position="85"/>
        <end position="141"/>
    </location>
</feature>